<evidence type="ECO:0000256" key="1">
    <source>
        <dbReference type="SAM" id="MobiDB-lite"/>
    </source>
</evidence>
<gene>
    <name evidence="2" type="ORF">GQ43DRAFT_454129</name>
</gene>
<proteinExistence type="predicted"/>
<keyword evidence="3" id="KW-1185">Reference proteome</keyword>
<dbReference type="Proteomes" id="UP000799536">
    <property type="component" value="Unassembled WGS sequence"/>
</dbReference>
<dbReference type="Gene3D" id="1.10.630.10">
    <property type="entry name" value="Cytochrome P450"/>
    <property type="match status" value="1"/>
</dbReference>
<comment type="caution">
    <text evidence="2">The sequence shown here is derived from an EMBL/GenBank/DDBJ whole genome shotgun (WGS) entry which is preliminary data.</text>
</comment>
<accession>A0A9P4MY48</accession>
<dbReference type="GO" id="GO:0020037">
    <property type="term" value="F:heme binding"/>
    <property type="evidence" value="ECO:0007669"/>
    <property type="project" value="InterPro"/>
</dbReference>
<dbReference type="EMBL" id="ML993890">
    <property type="protein sequence ID" value="KAF2203903.1"/>
    <property type="molecule type" value="Genomic_DNA"/>
</dbReference>
<sequence length="360" mass="40652">MGLDLYGKILVSTEGATWRMHRILTAPNFNDRNIERVFLESFITLGNRTLENLAIETIRHALYVISRAGFGVRVGCPHEEDQTPKGKSPFQVPCKTGTAPIKWGKYSDELYEVSKDEVASGEKTEGIDLQLIRNQKIFRKSDLCDNAFVILLTGYETAINTLHYVLKRLQEYLDNVLQGRALEGGPTKRTSPVSLIQWWLRLLLFRINSARSLQTVLSHSQLQYIGRTGNPMLNDVNNSKPERRLPDSTDGVASEDLTTFDDEEELRGSSDADTSALLFKPVKGPFIPFSDGYCSSVGQRSIQVELLVALAIIFREYSVELVMDQFANDAGIEAIPKGEKKRKDVWQKTADRPFTLYRSR</sequence>
<dbReference type="OrthoDB" id="1470350at2759"/>
<dbReference type="GO" id="GO:0005506">
    <property type="term" value="F:iron ion binding"/>
    <property type="evidence" value="ECO:0007669"/>
    <property type="project" value="InterPro"/>
</dbReference>
<dbReference type="AlphaFoldDB" id="A0A9P4MY48"/>
<dbReference type="InterPro" id="IPR036396">
    <property type="entry name" value="Cyt_P450_sf"/>
</dbReference>
<evidence type="ECO:0000313" key="3">
    <source>
        <dbReference type="Proteomes" id="UP000799536"/>
    </source>
</evidence>
<organism evidence="2 3">
    <name type="scientific">Delitschia confertaspora ATCC 74209</name>
    <dbReference type="NCBI Taxonomy" id="1513339"/>
    <lineage>
        <taxon>Eukaryota</taxon>
        <taxon>Fungi</taxon>
        <taxon>Dikarya</taxon>
        <taxon>Ascomycota</taxon>
        <taxon>Pezizomycotina</taxon>
        <taxon>Dothideomycetes</taxon>
        <taxon>Pleosporomycetidae</taxon>
        <taxon>Pleosporales</taxon>
        <taxon>Delitschiaceae</taxon>
        <taxon>Delitschia</taxon>
    </lineage>
</organism>
<dbReference type="GO" id="GO:0016705">
    <property type="term" value="F:oxidoreductase activity, acting on paired donors, with incorporation or reduction of molecular oxygen"/>
    <property type="evidence" value="ECO:0007669"/>
    <property type="project" value="InterPro"/>
</dbReference>
<protein>
    <submittedName>
        <fullName evidence="2">Uncharacterized protein</fullName>
    </submittedName>
</protein>
<feature type="region of interest" description="Disordered" evidence="1">
    <location>
        <begin position="233"/>
        <end position="254"/>
    </location>
</feature>
<evidence type="ECO:0000313" key="2">
    <source>
        <dbReference type="EMBL" id="KAF2203903.1"/>
    </source>
</evidence>
<dbReference type="GO" id="GO:0004497">
    <property type="term" value="F:monooxygenase activity"/>
    <property type="evidence" value="ECO:0007669"/>
    <property type="project" value="InterPro"/>
</dbReference>
<name>A0A9P4MY48_9PLEO</name>
<reference evidence="2" key="1">
    <citation type="journal article" date="2020" name="Stud. Mycol.">
        <title>101 Dothideomycetes genomes: a test case for predicting lifestyles and emergence of pathogens.</title>
        <authorList>
            <person name="Haridas S."/>
            <person name="Albert R."/>
            <person name="Binder M."/>
            <person name="Bloem J."/>
            <person name="Labutti K."/>
            <person name="Salamov A."/>
            <person name="Andreopoulos B."/>
            <person name="Baker S."/>
            <person name="Barry K."/>
            <person name="Bills G."/>
            <person name="Bluhm B."/>
            <person name="Cannon C."/>
            <person name="Castanera R."/>
            <person name="Culley D."/>
            <person name="Daum C."/>
            <person name="Ezra D."/>
            <person name="Gonzalez J."/>
            <person name="Henrissat B."/>
            <person name="Kuo A."/>
            <person name="Liang C."/>
            <person name="Lipzen A."/>
            <person name="Lutzoni F."/>
            <person name="Magnuson J."/>
            <person name="Mondo S."/>
            <person name="Nolan M."/>
            <person name="Ohm R."/>
            <person name="Pangilinan J."/>
            <person name="Park H.-J."/>
            <person name="Ramirez L."/>
            <person name="Alfaro M."/>
            <person name="Sun H."/>
            <person name="Tritt A."/>
            <person name="Yoshinaga Y."/>
            <person name="Zwiers L.-H."/>
            <person name="Turgeon B."/>
            <person name="Goodwin S."/>
            <person name="Spatafora J."/>
            <person name="Crous P."/>
            <person name="Grigoriev I."/>
        </authorList>
    </citation>
    <scope>NUCLEOTIDE SEQUENCE</scope>
    <source>
        <strain evidence="2">ATCC 74209</strain>
    </source>
</reference>
<dbReference type="SUPFAM" id="SSF48264">
    <property type="entry name" value="Cytochrome P450"/>
    <property type="match status" value="1"/>
</dbReference>